<comment type="caution">
    <text evidence="6">The sequence shown here is derived from an EMBL/GenBank/DDBJ whole genome shotgun (WGS) entry which is preliminary data.</text>
</comment>
<keyword evidence="4" id="KW-0804">Transcription</keyword>
<dbReference type="Gene3D" id="3.40.190.10">
    <property type="entry name" value="Periplasmic binding protein-like II"/>
    <property type="match status" value="2"/>
</dbReference>
<dbReference type="GO" id="GO:0003677">
    <property type="term" value="F:DNA binding"/>
    <property type="evidence" value="ECO:0007669"/>
    <property type="project" value="UniProtKB-KW"/>
</dbReference>
<reference evidence="6" key="1">
    <citation type="submission" date="2023-07" db="EMBL/GenBank/DDBJ databases">
        <title>Genomic Encyclopedia of Type Strains, Phase IV (KMG-IV): sequencing the most valuable type-strain genomes for metagenomic binning, comparative biology and taxonomic classification.</title>
        <authorList>
            <person name="Goeker M."/>
        </authorList>
    </citation>
    <scope>NUCLEOTIDE SEQUENCE</scope>
    <source>
        <strain evidence="6">DSM 21202</strain>
    </source>
</reference>
<protein>
    <submittedName>
        <fullName evidence="6">DNA-binding transcriptional LysR family regulator</fullName>
    </submittedName>
</protein>
<dbReference type="InterPro" id="IPR000847">
    <property type="entry name" value="LysR_HTH_N"/>
</dbReference>
<dbReference type="EMBL" id="JAUSUL010000002">
    <property type="protein sequence ID" value="MDQ0315167.1"/>
    <property type="molecule type" value="Genomic_DNA"/>
</dbReference>
<keyword evidence="3 6" id="KW-0238">DNA-binding</keyword>
<dbReference type="Pfam" id="PF03466">
    <property type="entry name" value="LysR_substrate"/>
    <property type="match status" value="1"/>
</dbReference>
<dbReference type="PROSITE" id="PS50931">
    <property type="entry name" value="HTH_LYSR"/>
    <property type="match status" value="1"/>
</dbReference>
<evidence type="ECO:0000256" key="1">
    <source>
        <dbReference type="ARBA" id="ARBA00009437"/>
    </source>
</evidence>
<feature type="domain" description="HTH lysR-type" evidence="5">
    <location>
        <begin position="1"/>
        <end position="58"/>
    </location>
</feature>
<sequence>MSVDAARIFIAICETGSFRHAAERVCRSASAVSLQVAKLENQLGRTLLERNARRVVLTEEGEALLGFARRLVAVSDETMAHFLGYDISGNLCVAAPHDLGVWHVPVLLKRFARTHPGVRVEVRLDSSNNVQSLFAEGKANVALFTESRTPRIASRELFSEELCWLGKRGGDVAQREPLSLAVAEVGCAWRDAALRALDAAERPYRVCYWSDTSMGQVAAVRADLAVAALPRALTDGGIAPVSSEFGLPRLGFVHMYLAEDGSPAARAFADQLGDWDRFDQFGSDRFLSL</sequence>
<keyword evidence="2" id="KW-0805">Transcription regulation</keyword>
<dbReference type="Gene3D" id="1.10.10.10">
    <property type="entry name" value="Winged helix-like DNA-binding domain superfamily/Winged helix DNA-binding domain"/>
    <property type="match status" value="1"/>
</dbReference>
<dbReference type="PANTHER" id="PTHR30579">
    <property type="entry name" value="TRANSCRIPTIONAL REGULATOR"/>
    <property type="match status" value="1"/>
</dbReference>
<gene>
    <name evidence="6" type="ORF">J2S73_001624</name>
</gene>
<dbReference type="Proteomes" id="UP001229244">
    <property type="component" value="Unassembled WGS sequence"/>
</dbReference>
<evidence type="ECO:0000259" key="5">
    <source>
        <dbReference type="PROSITE" id="PS50931"/>
    </source>
</evidence>
<evidence type="ECO:0000313" key="6">
    <source>
        <dbReference type="EMBL" id="MDQ0315167.1"/>
    </source>
</evidence>
<keyword evidence="7" id="KW-1185">Reference proteome</keyword>
<dbReference type="PANTHER" id="PTHR30579:SF7">
    <property type="entry name" value="HTH-TYPE TRANSCRIPTIONAL REGULATOR LRHA-RELATED"/>
    <property type="match status" value="1"/>
</dbReference>
<accession>A0AAE3VN86</accession>
<dbReference type="SUPFAM" id="SSF46785">
    <property type="entry name" value="Winged helix' DNA-binding domain"/>
    <property type="match status" value="1"/>
</dbReference>
<dbReference type="SUPFAM" id="SSF53850">
    <property type="entry name" value="Periplasmic binding protein-like II"/>
    <property type="match status" value="1"/>
</dbReference>
<comment type="similarity">
    <text evidence="1">Belongs to the LysR transcriptional regulatory family.</text>
</comment>
<dbReference type="GO" id="GO:0003700">
    <property type="term" value="F:DNA-binding transcription factor activity"/>
    <property type="evidence" value="ECO:0007669"/>
    <property type="project" value="InterPro"/>
</dbReference>
<proteinExistence type="inferred from homology"/>
<dbReference type="InterPro" id="IPR036390">
    <property type="entry name" value="WH_DNA-bd_sf"/>
</dbReference>
<organism evidence="6 7">
    <name type="scientific">Amorphus orientalis</name>
    <dbReference type="NCBI Taxonomy" id="649198"/>
    <lineage>
        <taxon>Bacteria</taxon>
        <taxon>Pseudomonadati</taxon>
        <taxon>Pseudomonadota</taxon>
        <taxon>Alphaproteobacteria</taxon>
        <taxon>Hyphomicrobiales</taxon>
        <taxon>Amorphaceae</taxon>
        <taxon>Amorphus</taxon>
    </lineage>
</organism>
<evidence type="ECO:0000256" key="4">
    <source>
        <dbReference type="ARBA" id="ARBA00023163"/>
    </source>
</evidence>
<dbReference type="RefSeq" id="WP_306885004.1">
    <property type="nucleotide sequence ID" value="NZ_JAUSUL010000002.1"/>
</dbReference>
<evidence type="ECO:0000256" key="3">
    <source>
        <dbReference type="ARBA" id="ARBA00023125"/>
    </source>
</evidence>
<dbReference type="InterPro" id="IPR036388">
    <property type="entry name" value="WH-like_DNA-bd_sf"/>
</dbReference>
<dbReference type="Pfam" id="PF00126">
    <property type="entry name" value="HTH_1"/>
    <property type="match status" value="1"/>
</dbReference>
<dbReference type="InterPro" id="IPR050176">
    <property type="entry name" value="LTTR"/>
</dbReference>
<evidence type="ECO:0000313" key="7">
    <source>
        <dbReference type="Proteomes" id="UP001229244"/>
    </source>
</evidence>
<dbReference type="AlphaFoldDB" id="A0AAE3VN86"/>
<evidence type="ECO:0000256" key="2">
    <source>
        <dbReference type="ARBA" id="ARBA00023015"/>
    </source>
</evidence>
<dbReference type="FunFam" id="1.10.10.10:FF:000001">
    <property type="entry name" value="LysR family transcriptional regulator"/>
    <property type="match status" value="1"/>
</dbReference>
<dbReference type="InterPro" id="IPR005119">
    <property type="entry name" value="LysR_subst-bd"/>
</dbReference>
<name>A0AAE3VN86_9HYPH</name>